<name>A0ACB7TNG8_HYAAI</name>
<organism evidence="1 2">
    <name type="scientific">Hyalomma asiaticum</name>
    <name type="common">Tick</name>
    <dbReference type="NCBI Taxonomy" id="266040"/>
    <lineage>
        <taxon>Eukaryota</taxon>
        <taxon>Metazoa</taxon>
        <taxon>Ecdysozoa</taxon>
        <taxon>Arthropoda</taxon>
        <taxon>Chelicerata</taxon>
        <taxon>Arachnida</taxon>
        <taxon>Acari</taxon>
        <taxon>Parasitiformes</taxon>
        <taxon>Ixodida</taxon>
        <taxon>Ixodoidea</taxon>
        <taxon>Ixodidae</taxon>
        <taxon>Hyalomminae</taxon>
        <taxon>Hyalomma</taxon>
    </lineage>
</organism>
<dbReference type="Proteomes" id="UP000821845">
    <property type="component" value="Chromosome 1"/>
</dbReference>
<accession>A0ACB7TNG8</accession>
<dbReference type="EMBL" id="CM023481">
    <property type="protein sequence ID" value="KAH6948721.1"/>
    <property type="molecule type" value="Genomic_DNA"/>
</dbReference>
<proteinExistence type="predicted"/>
<comment type="caution">
    <text evidence="1">The sequence shown here is derived from an EMBL/GenBank/DDBJ whole genome shotgun (WGS) entry which is preliminary data.</text>
</comment>
<evidence type="ECO:0000313" key="1">
    <source>
        <dbReference type="EMBL" id="KAH6948721.1"/>
    </source>
</evidence>
<reference evidence="1" key="1">
    <citation type="submission" date="2020-05" db="EMBL/GenBank/DDBJ databases">
        <title>Large-scale comparative analyses of tick genomes elucidate their genetic diversity and vector capacities.</title>
        <authorList>
            <person name="Jia N."/>
            <person name="Wang J."/>
            <person name="Shi W."/>
            <person name="Du L."/>
            <person name="Sun Y."/>
            <person name="Zhan W."/>
            <person name="Jiang J."/>
            <person name="Wang Q."/>
            <person name="Zhang B."/>
            <person name="Ji P."/>
            <person name="Sakyi L.B."/>
            <person name="Cui X."/>
            <person name="Yuan T."/>
            <person name="Jiang B."/>
            <person name="Yang W."/>
            <person name="Lam T.T.-Y."/>
            <person name="Chang Q."/>
            <person name="Ding S."/>
            <person name="Wang X."/>
            <person name="Zhu J."/>
            <person name="Ruan X."/>
            <person name="Zhao L."/>
            <person name="Wei J."/>
            <person name="Que T."/>
            <person name="Du C."/>
            <person name="Cheng J."/>
            <person name="Dai P."/>
            <person name="Han X."/>
            <person name="Huang E."/>
            <person name="Gao Y."/>
            <person name="Liu J."/>
            <person name="Shao H."/>
            <person name="Ye R."/>
            <person name="Li L."/>
            <person name="Wei W."/>
            <person name="Wang X."/>
            <person name="Wang C."/>
            <person name="Yang T."/>
            <person name="Huo Q."/>
            <person name="Li W."/>
            <person name="Guo W."/>
            <person name="Chen H."/>
            <person name="Zhou L."/>
            <person name="Ni X."/>
            <person name="Tian J."/>
            <person name="Zhou Y."/>
            <person name="Sheng Y."/>
            <person name="Liu T."/>
            <person name="Pan Y."/>
            <person name="Xia L."/>
            <person name="Li J."/>
            <person name="Zhao F."/>
            <person name="Cao W."/>
        </authorList>
    </citation>
    <scope>NUCLEOTIDE SEQUENCE</scope>
    <source>
        <strain evidence="1">Hyas-2018</strain>
    </source>
</reference>
<gene>
    <name evidence="1" type="ORF">HPB50_026022</name>
</gene>
<sequence>MVMSRVTYRRRELYALASDNHHTIYVRRHGSINLTECVSAVRSNLAGGSSSSSRELVFTDGDVTRLEVKRPFSRIHRKPSTGPGLSNYSTQDPFRKTPTLDGQAHARATVAPAARKHPRVCFVSRGGGRRPVFLPPLWSRERDPLSLGRRVRAGGASVGAARGEALVAATVLLREAPKSGAVRMRGESSGRAGGGWWSDQADGQARKACRPNTTGEHRRSAPKAVSRLVHGKAGHDSWQACHDTASDVLPVTHVATPLVRARHK</sequence>
<keyword evidence="2" id="KW-1185">Reference proteome</keyword>
<protein>
    <submittedName>
        <fullName evidence="1">Uncharacterized protein</fullName>
    </submittedName>
</protein>
<evidence type="ECO:0000313" key="2">
    <source>
        <dbReference type="Proteomes" id="UP000821845"/>
    </source>
</evidence>